<feature type="compositionally biased region" description="Polar residues" evidence="1">
    <location>
        <begin position="168"/>
        <end position="179"/>
    </location>
</feature>
<keyword evidence="3" id="KW-1185">Reference proteome</keyword>
<dbReference type="AlphaFoldDB" id="A0A2T1E1N1"/>
<evidence type="ECO:0000313" key="2">
    <source>
        <dbReference type="EMBL" id="PSB26642.1"/>
    </source>
</evidence>
<protein>
    <submittedName>
        <fullName evidence="2">Uncharacterized protein</fullName>
    </submittedName>
</protein>
<dbReference type="EMBL" id="PVWK01000102">
    <property type="protein sequence ID" value="PSB26642.1"/>
    <property type="molecule type" value="Genomic_DNA"/>
</dbReference>
<gene>
    <name evidence="2" type="ORF">C7B82_19245</name>
</gene>
<evidence type="ECO:0000256" key="1">
    <source>
        <dbReference type="SAM" id="MobiDB-lite"/>
    </source>
</evidence>
<evidence type="ECO:0000313" key="3">
    <source>
        <dbReference type="Proteomes" id="UP000239576"/>
    </source>
</evidence>
<organism evidence="2 3">
    <name type="scientific">Stenomitos frigidus ULC18</name>
    <dbReference type="NCBI Taxonomy" id="2107698"/>
    <lineage>
        <taxon>Bacteria</taxon>
        <taxon>Bacillati</taxon>
        <taxon>Cyanobacteriota</taxon>
        <taxon>Cyanophyceae</taxon>
        <taxon>Leptolyngbyales</taxon>
        <taxon>Leptolyngbyaceae</taxon>
        <taxon>Stenomitos</taxon>
    </lineage>
</organism>
<feature type="region of interest" description="Disordered" evidence="1">
    <location>
        <begin position="168"/>
        <end position="187"/>
    </location>
</feature>
<dbReference type="Proteomes" id="UP000239576">
    <property type="component" value="Unassembled WGS sequence"/>
</dbReference>
<reference evidence="2 3" key="2">
    <citation type="submission" date="2018-03" db="EMBL/GenBank/DDBJ databases">
        <title>The ancient ancestry and fast evolution of plastids.</title>
        <authorList>
            <person name="Moore K.R."/>
            <person name="Magnabosco C."/>
            <person name="Momper L."/>
            <person name="Gold D.A."/>
            <person name="Bosak T."/>
            <person name="Fournier G.P."/>
        </authorList>
    </citation>
    <scope>NUCLEOTIDE SEQUENCE [LARGE SCALE GENOMIC DNA]</scope>
    <source>
        <strain evidence="2 3">ULC18</strain>
    </source>
</reference>
<proteinExistence type="predicted"/>
<comment type="caution">
    <text evidence="2">The sequence shown here is derived from an EMBL/GenBank/DDBJ whole genome shotgun (WGS) entry which is preliminary data.</text>
</comment>
<sequence length="187" mass="20942">MTFLEPPDHKDAVAADQLTRAAYALADFFNGIVMDEHYNRVPCPSLLPDHYSDHFRLQPEPTFIGDVELCPYAAEPADAQGRVQLNVFANAARSGPVPISLKQIRAWYTLAKALHRPEGYLARIAALGQLFKQQYGEAQPDMIQPFTGWTAEDVEHWLWDLAVQEQRSLSADSTPTTDPAKQMDLFG</sequence>
<name>A0A2T1E1N1_9CYAN</name>
<reference evidence="3" key="1">
    <citation type="submission" date="2018-02" db="EMBL/GenBank/DDBJ databases">
        <authorList>
            <person name="Moore K."/>
            <person name="Momper L."/>
        </authorList>
    </citation>
    <scope>NUCLEOTIDE SEQUENCE [LARGE SCALE GENOMIC DNA]</scope>
    <source>
        <strain evidence="3">ULC18</strain>
    </source>
</reference>
<accession>A0A2T1E1N1</accession>
<dbReference type="RefSeq" id="WP_106257903.1">
    <property type="nucleotide sequence ID" value="NZ_CAWNSW010000040.1"/>
</dbReference>